<feature type="compositionally biased region" description="Basic and acidic residues" evidence="8">
    <location>
        <begin position="15"/>
        <end position="24"/>
    </location>
</feature>
<feature type="compositionally biased region" description="Basic residues" evidence="8">
    <location>
        <begin position="232"/>
        <end position="241"/>
    </location>
</feature>
<evidence type="ECO:0000256" key="2">
    <source>
        <dbReference type="ARBA" id="ARBA00004604"/>
    </source>
</evidence>
<dbReference type="PANTHER" id="PTHR12838:SF0">
    <property type="entry name" value="U3 SMALL NUCLEOLAR RNA-ASSOCIATED PROTEIN 11-RELATED"/>
    <property type="match status" value="1"/>
</dbReference>
<dbReference type="FunCoup" id="A0A2K1QQP1">
    <property type="interactions" value="684"/>
</dbReference>
<evidence type="ECO:0000256" key="3">
    <source>
        <dbReference type="ARBA" id="ARBA00008105"/>
    </source>
</evidence>
<dbReference type="GO" id="GO:0032040">
    <property type="term" value="C:small-subunit processome"/>
    <property type="evidence" value="ECO:0007669"/>
    <property type="project" value="UniProtKB-UniRule"/>
</dbReference>
<dbReference type="Proteomes" id="UP000243797">
    <property type="component" value="Unassembled WGS sequence"/>
</dbReference>
<comment type="function">
    <text evidence="1 6">Involved in nucleolar processing of pre-18S ribosomal RNA.</text>
</comment>
<comment type="similarity">
    <text evidence="3 6">Belongs to the UTP11 family.</text>
</comment>
<proteinExistence type="inferred from homology"/>
<keyword evidence="4 6" id="KW-0698">rRNA processing</keyword>
<dbReference type="PIRSF" id="PIRSF015952">
    <property type="entry name" value="U3snoRNP11"/>
    <property type="match status" value="1"/>
</dbReference>
<keyword evidence="7" id="KW-0175">Coiled coil</keyword>
<evidence type="ECO:0000256" key="7">
    <source>
        <dbReference type="SAM" id="Coils"/>
    </source>
</evidence>
<dbReference type="InParanoid" id="A0A2K1QQP1"/>
<evidence type="ECO:0000256" key="4">
    <source>
        <dbReference type="ARBA" id="ARBA00022552"/>
    </source>
</evidence>
<feature type="compositionally biased region" description="Polar residues" evidence="8">
    <location>
        <begin position="218"/>
        <end position="231"/>
    </location>
</feature>
<evidence type="ECO:0000313" key="9">
    <source>
        <dbReference type="EMBL" id="PNS17351.1"/>
    </source>
</evidence>
<evidence type="ECO:0000256" key="1">
    <source>
        <dbReference type="ARBA" id="ARBA00004099"/>
    </source>
</evidence>
<dbReference type="AlphaFoldDB" id="A0A2K1QQP1"/>
<feature type="coiled-coil region" evidence="7">
    <location>
        <begin position="182"/>
        <end position="216"/>
    </location>
</feature>
<dbReference type="Pfam" id="PF03998">
    <property type="entry name" value="Utp11"/>
    <property type="match status" value="1"/>
</dbReference>
<dbReference type="InterPro" id="IPR007144">
    <property type="entry name" value="SSU_processome_Utp11"/>
</dbReference>
<dbReference type="STRING" id="2082308.A0A2K1QQP1"/>
<evidence type="ECO:0000313" key="10">
    <source>
        <dbReference type="Proteomes" id="UP000243797"/>
    </source>
</evidence>
<keyword evidence="5 6" id="KW-0539">Nucleus</keyword>
<feature type="region of interest" description="Disordered" evidence="8">
    <location>
        <begin position="218"/>
        <end position="241"/>
    </location>
</feature>
<dbReference type="OrthoDB" id="29058at2759"/>
<keyword evidence="10" id="KW-1185">Reference proteome</keyword>
<sequence length="241" mass="27460">MSSMRNAVQRRNHKERAQPLERKKWGLLEKHKDYSLRAKDHNVKKARLKALRQKAADRNPDEFAFGMMSSATKKGVKIHERGEQNGTAAGMPVDVVKLLKTQDAGYLNTILQQTKREEAKTREELALFGLDGIASTTRDSGNHKKFDEDGQEVAELASLQDLVDEDDEQPKQFLPATEFKANMRKKRTLEMLKRKLEALAQRESQLTQALDQVQLQRAKMSSTTGGVNKSGTKFKVRERKR</sequence>
<comment type="subunit">
    <text evidence="6">Component of the ribosomal small subunit (SSU) processome.</text>
</comment>
<dbReference type="GO" id="GO:0006364">
    <property type="term" value="P:rRNA processing"/>
    <property type="evidence" value="ECO:0007669"/>
    <property type="project" value="UniProtKB-UniRule"/>
</dbReference>
<evidence type="ECO:0000256" key="6">
    <source>
        <dbReference type="PIRNR" id="PIRNR015952"/>
    </source>
</evidence>
<evidence type="ECO:0000256" key="8">
    <source>
        <dbReference type="SAM" id="MobiDB-lite"/>
    </source>
</evidence>
<protein>
    <recommendedName>
        <fullName evidence="6">U3 small nucleolar RNA-associated protein 11</fullName>
        <shortName evidence="6">U3 snoRNA-associated protein 11</shortName>
    </recommendedName>
</protein>
<dbReference type="EMBL" id="NKHZ01000051">
    <property type="protein sequence ID" value="PNS17351.1"/>
    <property type="molecule type" value="Genomic_DNA"/>
</dbReference>
<comment type="caution">
    <text evidence="9">The sequence shown here is derived from an EMBL/GenBank/DDBJ whole genome shotgun (WGS) entry which is preliminary data.</text>
</comment>
<gene>
    <name evidence="9" type="ORF">CAC42_7034</name>
</gene>
<comment type="subcellular location">
    <subcellularLocation>
        <location evidence="2 6">Nucleus</location>
        <location evidence="2 6">Nucleolus</location>
    </subcellularLocation>
</comment>
<feature type="region of interest" description="Disordered" evidence="8">
    <location>
        <begin position="1"/>
        <end position="24"/>
    </location>
</feature>
<accession>A0A2K1QQP1</accession>
<name>A0A2K1QQP1_9PEZI</name>
<evidence type="ECO:0000256" key="5">
    <source>
        <dbReference type="ARBA" id="ARBA00023242"/>
    </source>
</evidence>
<organism evidence="9 10">
    <name type="scientific">Sphaceloma murrayae</name>
    <dbReference type="NCBI Taxonomy" id="2082308"/>
    <lineage>
        <taxon>Eukaryota</taxon>
        <taxon>Fungi</taxon>
        <taxon>Dikarya</taxon>
        <taxon>Ascomycota</taxon>
        <taxon>Pezizomycotina</taxon>
        <taxon>Dothideomycetes</taxon>
        <taxon>Dothideomycetidae</taxon>
        <taxon>Myriangiales</taxon>
        <taxon>Elsinoaceae</taxon>
        <taxon>Sphaceloma</taxon>
    </lineage>
</organism>
<reference evidence="9 10" key="1">
    <citation type="submission" date="2017-06" db="EMBL/GenBank/DDBJ databases">
        <title>Draft genome sequence of a variant of Elsinoe murrayae.</title>
        <authorList>
            <person name="Cheng Q."/>
        </authorList>
    </citation>
    <scope>NUCLEOTIDE SEQUENCE [LARGE SCALE GENOMIC DNA]</scope>
    <source>
        <strain evidence="9 10">CQ-2017a</strain>
    </source>
</reference>
<dbReference type="PANTHER" id="PTHR12838">
    <property type="entry name" value="U3 SMALL NUCLEOLAR RNA-ASSOCIATED PROTEIN 11"/>
    <property type="match status" value="1"/>
</dbReference>